<accession>A0A2J8XGD3</accession>
<protein>
    <submittedName>
        <fullName evidence="2">DSC3 isoform 3</fullName>
    </submittedName>
</protein>
<reference evidence="2" key="1">
    <citation type="submission" date="2017-12" db="EMBL/GenBank/DDBJ databases">
        <title>High-resolution comparative analysis of great ape genomes.</title>
        <authorList>
            <person name="Pollen A."/>
            <person name="Hastie A."/>
            <person name="Hormozdiari F."/>
            <person name="Dougherty M."/>
            <person name="Liu R."/>
            <person name="Chaisson M."/>
            <person name="Hoppe E."/>
            <person name="Hill C."/>
            <person name="Pang A."/>
            <person name="Hillier L."/>
            <person name="Baker C."/>
            <person name="Armstrong J."/>
            <person name="Shendure J."/>
            <person name="Paten B."/>
            <person name="Wilson R."/>
            <person name="Chao H."/>
            <person name="Schneider V."/>
            <person name="Ventura M."/>
            <person name="Kronenberg Z."/>
            <person name="Murali S."/>
            <person name="Gordon D."/>
            <person name="Cantsilieris S."/>
            <person name="Munson K."/>
            <person name="Nelson B."/>
            <person name="Raja A."/>
            <person name="Underwood J."/>
            <person name="Diekhans M."/>
            <person name="Fiddes I."/>
            <person name="Haussler D."/>
            <person name="Eichler E."/>
        </authorList>
    </citation>
    <scope>NUCLEOTIDE SEQUENCE [LARGE SCALE GENOMIC DNA]</scope>
    <source>
        <strain evidence="2">Susie</strain>
    </source>
</reference>
<comment type="caution">
    <text evidence="2">The sequence shown here is derived from an EMBL/GenBank/DDBJ whole genome shotgun (WGS) entry which is preliminary data.</text>
</comment>
<gene>
    <name evidence="2" type="ORF">CR201_G0002197</name>
</gene>
<feature type="transmembrane region" description="Helical" evidence="1">
    <location>
        <begin position="65"/>
        <end position="89"/>
    </location>
</feature>
<dbReference type="EMBL" id="NDHI03003366">
    <property type="protein sequence ID" value="PNJ80958.1"/>
    <property type="molecule type" value="Genomic_DNA"/>
</dbReference>
<evidence type="ECO:0000256" key="1">
    <source>
        <dbReference type="SAM" id="Phobius"/>
    </source>
</evidence>
<dbReference type="PRINTS" id="PR01820">
    <property type="entry name" value="DESMOCOLLIN"/>
</dbReference>
<organism evidence="2">
    <name type="scientific">Pongo abelii</name>
    <name type="common">Sumatran orangutan</name>
    <name type="synonym">Pongo pygmaeus abelii</name>
    <dbReference type="NCBI Taxonomy" id="9601"/>
    <lineage>
        <taxon>Eukaryota</taxon>
        <taxon>Metazoa</taxon>
        <taxon>Chordata</taxon>
        <taxon>Craniata</taxon>
        <taxon>Vertebrata</taxon>
        <taxon>Euteleostomi</taxon>
        <taxon>Mammalia</taxon>
        <taxon>Eutheria</taxon>
        <taxon>Euarchontoglires</taxon>
        <taxon>Primates</taxon>
        <taxon>Haplorrhini</taxon>
        <taxon>Catarrhini</taxon>
        <taxon>Hominidae</taxon>
        <taxon>Pongo</taxon>
    </lineage>
</organism>
<keyword evidence="1" id="KW-0472">Membrane</keyword>
<dbReference type="AlphaFoldDB" id="A0A2J8XGD3"/>
<name>A0A2J8XGD3_PONAB</name>
<keyword evidence="1" id="KW-0812">Transmembrane</keyword>
<dbReference type="Gene3D" id="2.60.40.60">
    <property type="entry name" value="Cadherins"/>
    <property type="match status" value="1"/>
</dbReference>
<feature type="non-terminal residue" evidence="2">
    <location>
        <position position="1"/>
    </location>
</feature>
<keyword evidence="1" id="KW-1133">Transmembrane helix</keyword>
<proteinExistence type="predicted"/>
<evidence type="ECO:0000313" key="2">
    <source>
        <dbReference type="EMBL" id="PNJ80958.1"/>
    </source>
</evidence>
<sequence length="213" mass="22930">KVNDTAARLSYQKNAGFQKYTIPITVKDRAGQAATKLLTVNLCECTHPTQCRVTSRSAGVILGKWAILAILLGIALLFSVLLTLVCGVFGATKGKRFPEDLAQQNLIISNTEAPGDDRVCSANGFMTQTANNSSQGFCGTMGSGMKNGGQETIEMMKGGNQTLESCRGAGHHHTLDSCRGGHTEVDNCRYTYSEWHSFTQPRLGEESIRGHTG</sequence>